<accession>A0A016VBE1</accession>
<dbReference type="EMBL" id="JARK01001349">
    <property type="protein sequence ID" value="EYC24541.1"/>
    <property type="molecule type" value="Genomic_DNA"/>
</dbReference>
<gene>
    <name evidence="3" type="primary">Acey_s0013.g1958</name>
    <name evidence="3" type="ORF">Y032_0013g1958</name>
</gene>
<evidence type="ECO:0000313" key="4">
    <source>
        <dbReference type="Proteomes" id="UP000024635"/>
    </source>
</evidence>
<dbReference type="Proteomes" id="UP000024635">
    <property type="component" value="Unassembled WGS sequence"/>
</dbReference>
<comment type="caution">
    <text evidence="3">The sequence shown here is derived from an EMBL/GenBank/DDBJ whole genome shotgun (WGS) entry which is preliminary data.</text>
</comment>
<evidence type="ECO:0000313" key="3">
    <source>
        <dbReference type="EMBL" id="EYC24541.1"/>
    </source>
</evidence>
<proteinExistence type="predicted"/>
<reference evidence="4" key="1">
    <citation type="journal article" date="2015" name="Nat. Genet.">
        <title>The genome and transcriptome of the zoonotic hookworm Ancylostoma ceylanicum identify infection-specific gene families.</title>
        <authorList>
            <person name="Schwarz E.M."/>
            <person name="Hu Y."/>
            <person name="Antoshechkin I."/>
            <person name="Miller M.M."/>
            <person name="Sternberg P.W."/>
            <person name="Aroian R.V."/>
        </authorList>
    </citation>
    <scope>NUCLEOTIDE SEQUENCE</scope>
    <source>
        <strain evidence="4">HY135</strain>
    </source>
</reference>
<feature type="coiled-coil region" evidence="1">
    <location>
        <begin position="6"/>
        <end position="40"/>
    </location>
</feature>
<protein>
    <submittedName>
        <fullName evidence="3">Uncharacterized protein</fullName>
    </submittedName>
</protein>
<keyword evidence="4" id="KW-1185">Reference proteome</keyword>
<sequence>MADINNESTQEKCEENSARIAILEEEILDLRRAIEAQMKKKVETKDAACDAMAPDDRDVEMGDVVQQENIPPMPMPARADQPLGPHRYGHQNAIRKPSS</sequence>
<dbReference type="AlphaFoldDB" id="A0A016VBE1"/>
<name>A0A016VBE1_9BILA</name>
<organism evidence="3 4">
    <name type="scientific">Ancylostoma ceylanicum</name>
    <dbReference type="NCBI Taxonomy" id="53326"/>
    <lineage>
        <taxon>Eukaryota</taxon>
        <taxon>Metazoa</taxon>
        <taxon>Ecdysozoa</taxon>
        <taxon>Nematoda</taxon>
        <taxon>Chromadorea</taxon>
        <taxon>Rhabditida</taxon>
        <taxon>Rhabditina</taxon>
        <taxon>Rhabditomorpha</taxon>
        <taxon>Strongyloidea</taxon>
        <taxon>Ancylostomatidae</taxon>
        <taxon>Ancylostomatinae</taxon>
        <taxon>Ancylostoma</taxon>
    </lineage>
</organism>
<keyword evidence="1" id="KW-0175">Coiled coil</keyword>
<dbReference type="STRING" id="53326.A0A016VBE1"/>
<evidence type="ECO:0000256" key="1">
    <source>
        <dbReference type="SAM" id="Coils"/>
    </source>
</evidence>
<feature type="region of interest" description="Disordered" evidence="2">
    <location>
        <begin position="40"/>
        <end position="59"/>
    </location>
</feature>
<feature type="region of interest" description="Disordered" evidence="2">
    <location>
        <begin position="68"/>
        <end position="99"/>
    </location>
</feature>
<evidence type="ECO:0000256" key="2">
    <source>
        <dbReference type="SAM" id="MobiDB-lite"/>
    </source>
</evidence>